<protein>
    <recommendedName>
        <fullName evidence="3">DUF4105 domain-containing protein</fullName>
    </recommendedName>
</protein>
<dbReference type="Proteomes" id="UP001221208">
    <property type="component" value="Unassembled WGS sequence"/>
</dbReference>
<comment type="caution">
    <text evidence="1">The sequence shown here is derived from an EMBL/GenBank/DDBJ whole genome shotgun (WGS) entry which is preliminary data.</text>
</comment>
<accession>A0ABT5K6P0</accession>
<evidence type="ECO:0000313" key="1">
    <source>
        <dbReference type="EMBL" id="MDC8760670.1"/>
    </source>
</evidence>
<dbReference type="EMBL" id="JAQQXR010000016">
    <property type="protein sequence ID" value="MDC8760670.1"/>
    <property type="molecule type" value="Genomic_DNA"/>
</dbReference>
<evidence type="ECO:0000313" key="2">
    <source>
        <dbReference type="Proteomes" id="UP001221208"/>
    </source>
</evidence>
<sequence length="152" mass="17558">MEDIIMVVARGTEPYAGDIMRQCFIRPFDFKHAFVVVVSGASWNPCGHTLLNTGSDNGWYFHIAERKGCPRFMRRQGYQRYLQEHQKRELRRTFVAVPNPEGAHFKLEELLAKQWSWFVLPNNCASFVEDVVQAGGSKAGLYLNCPSRERFK</sequence>
<proteinExistence type="predicted"/>
<organism evidence="1 2">
    <name type="scientific">Janthinobacterium fluminis</name>
    <dbReference type="NCBI Taxonomy" id="2987524"/>
    <lineage>
        <taxon>Bacteria</taxon>
        <taxon>Pseudomonadati</taxon>
        <taxon>Pseudomonadota</taxon>
        <taxon>Betaproteobacteria</taxon>
        <taxon>Burkholderiales</taxon>
        <taxon>Oxalobacteraceae</taxon>
        <taxon>Janthinobacterium</taxon>
    </lineage>
</organism>
<keyword evidence="2" id="KW-1185">Reference proteome</keyword>
<evidence type="ECO:0008006" key="3">
    <source>
        <dbReference type="Google" id="ProtNLM"/>
    </source>
</evidence>
<name>A0ABT5K6P0_9BURK</name>
<reference evidence="1 2" key="1">
    <citation type="submission" date="2022-10" db="EMBL/GenBank/DDBJ databases">
        <title>Janthinobacterium sp. hw3 Genome sequencing.</title>
        <authorList>
            <person name="Park S."/>
        </authorList>
    </citation>
    <scope>NUCLEOTIDE SEQUENCE [LARGE SCALE GENOMIC DNA]</scope>
    <source>
        <strain evidence="2">hw3</strain>
    </source>
</reference>
<gene>
    <name evidence="1" type="ORF">OIK44_24080</name>
</gene>
<dbReference type="RefSeq" id="WP_273674597.1">
    <property type="nucleotide sequence ID" value="NZ_JAQQXR010000016.1"/>
</dbReference>